<evidence type="ECO:0000313" key="4">
    <source>
        <dbReference type="EMBL" id="CAH4029531.1"/>
    </source>
</evidence>
<evidence type="ECO:0000259" key="2">
    <source>
        <dbReference type="PROSITE" id="PS51061"/>
    </source>
</evidence>
<feature type="domain" description="G-patch" evidence="1">
    <location>
        <begin position="317"/>
        <end position="363"/>
    </location>
</feature>
<sequence length="461" mass="52432">MSVDVSWDVDKYREEYESEEHWKLRRAFIKRWKDDYPEERLVCLAQVFANIEFMGCRYPLETMQEVARLSQDIANKYRKEKKTKLQRTFVSASDAAEDRARGIKREGGVIKDPPSSKSKKIEFIKQGESKNLEDIPNTDEIANSDNELSEIIENENGKESTDITDEKIHNDVSKEDLKAALFNTYVEEISKIRCLDVRCFNRNMFMTSFGKFVLIIRSWAPKMSNIQGSSVASHLQLQSTYENNILTVTLNGKFLAQASSSVKTIARKNIETIAWNKLCQEAIILFVKEQWIAHEDRQISMREVSGKKHYEFGTPIESSVATKMMKLMGWKGGGLGADAQGIAEPIKPTLQMVNRAGLGSISSDIHQLRRKGMEMMKRFAASEQLDVDLVFSNEFSSDERSALHLCARKAGLVSRSYGVNADRFLVVKKKFNVFSTVEAVVEKGGSTPKYTVYIPASIEHR</sequence>
<evidence type="ECO:0000259" key="1">
    <source>
        <dbReference type="PROSITE" id="PS50174"/>
    </source>
</evidence>
<dbReference type="GO" id="GO:0003676">
    <property type="term" value="F:nucleic acid binding"/>
    <property type="evidence" value="ECO:0007669"/>
    <property type="project" value="UniProtKB-UniRule"/>
</dbReference>
<dbReference type="Pfam" id="PF01585">
    <property type="entry name" value="G-patch"/>
    <property type="match status" value="1"/>
</dbReference>
<dbReference type="SMART" id="SM00443">
    <property type="entry name" value="G_patch"/>
    <property type="match status" value="1"/>
</dbReference>
<evidence type="ECO:0000313" key="5">
    <source>
        <dbReference type="Proteomes" id="UP001152562"/>
    </source>
</evidence>
<evidence type="ECO:0000259" key="3">
    <source>
        <dbReference type="PROSITE" id="PS51827"/>
    </source>
</evidence>
<feature type="domain" description="XRN2-binding (XTBD)" evidence="3">
    <location>
        <begin position="9"/>
        <end position="93"/>
    </location>
</feature>
<dbReference type="InterPro" id="IPR000467">
    <property type="entry name" value="G_patch_dom"/>
</dbReference>
<dbReference type="PROSITE" id="PS51827">
    <property type="entry name" value="XTBD"/>
    <property type="match status" value="1"/>
</dbReference>
<dbReference type="PANTHER" id="PTHR48430">
    <property type="entry name" value="PARTNER OF XRN-2 PROTEIN 1"/>
    <property type="match status" value="1"/>
</dbReference>
<dbReference type="InterPro" id="IPR001374">
    <property type="entry name" value="R3H_dom"/>
</dbReference>
<reference evidence="4" key="1">
    <citation type="submission" date="2022-05" db="EMBL/GenBank/DDBJ databases">
        <authorList>
            <person name="Okamura Y."/>
        </authorList>
    </citation>
    <scope>NUCLEOTIDE SEQUENCE</scope>
</reference>
<evidence type="ECO:0008006" key="6">
    <source>
        <dbReference type="Google" id="ProtNLM"/>
    </source>
</evidence>
<organism evidence="4 5">
    <name type="scientific">Pieris brassicae</name>
    <name type="common">White butterfly</name>
    <name type="synonym">Large white butterfly</name>
    <dbReference type="NCBI Taxonomy" id="7116"/>
    <lineage>
        <taxon>Eukaryota</taxon>
        <taxon>Metazoa</taxon>
        <taxon>Ecdysozoa</taxon>
        <taxon>Arthropoda</taxon>
        <taxon>Hexapoda</taxon>
        <taxon>Insecta</taxon>
        <taxon>Pterygota</taxon>
        <taxon>Neoptera</taxon>
        <taxon>Endopterygota</taxon>
        <taxon>Lepidoptera</taxon>
        <taxon>Glossata</taxon>
        <taxon>Ditrysia</taxon>
        <taxon>Papilionoidea</taxon>
        <taxon>Pieridae</taxon>
        <taxon>Pierinae</taxon>
        <taxon>Pieris</taxon>
    </lineage>
</organism>
<dbReference type="Pfam" id="PF11952">
    <property type="entry name" value="XTBD"/>
    <property type="match status" value="1"/>
</dbReference>
<dbReference type="EMBL" id="CALOZG010000008">
    <property type="protein sequence ID" value="CAH4029531.1"/>
    <property type="molecule type" value="Genomic_DNA"/>
</dbReference>
<comment type="caution">
    <text evidence="4">The sequence shown here is derived from an EMBL/GenBank/DDBJ whole genome shotgun (WGS) entry which is preliminary data.</text>
</comment>
<dbReference type="Pfam" id="PF01424">
    <property type="entry name" value="R3H"/>
    <property type="match status" value="1"/>
</dbReference>
<dbReference type="AlphaFoldDB" id="A0A9P0X9H3"/>
<dbReference type="PROSITE" id="PS51061">
    <property type="entry name" value="R3H"/>
    <property type="match status" value="1"/>
</dbReference>
<dbReference type="Proteomes" id="UP001152562">
    <property type="component" value="Unassembled WGS sequence"/>
</dbReference>
<dbReference type="Gene3D" id="3.30.1370.50">
    <property type="entry name" value="R3H-like domain"/>
    <property type="match status" value="1"/>
</dbReference>
<name>A0A9P0X9H3_PIEBR</name>
<gene>
    <name evidence="4" type="ORF">PIBRA_LOCUS6275</name>
</gene>
<feature type="domain" description="R3H" evidence="2">
    <location>
        <begin position="366"/>
        <end position="431"/>
    </location>
</feature>
<keyword evidence="5" id="KW-1185">Reference proteome</keyword>
<proteinExistence type="predicted"/>
<dbReference type="PANTHER" id="PTHR48430:SF1">
    <property type="entry name" value="PARTNER OF XRN-2 PROTEIN 1"/>
    <property type="match status" value="1"/>
</dbReference>
<protein>
    <recommendedName>
        <fullName evidence="6">NF-kappa-B-repressing factor</fullName>
    </recommendedName>
</protein>
<dbReference type="PROSITE" id="PS50174">
    <property type="entry name" value="G_PATCH"/>
    <property type="match status" value="1"/>
</dbReference>
<dbReference type="InterPro" id="IPR021859">
    <property type="entry name" value="XTBD"/>
</dbReference>
<dbReference type="InterPro" id="IPR036867">
    <property type="entry name" value="R3H_dom_sf"/>
</dbReference>
<dbReference type="SUPFAM" id="SSF82708">
    <property type="entry name" value="R3H domain"/>
    <property type="match status" value="1"/>
</dbReference>
<accession>A0A9P0X9H3</accession>